<sequence>MAIVSTIELTWVSKPKMSLMEQIPLLLLAQPEEQQRILHYMTAQDKLVACFNLMAFICIMFIQVQLEQH</sequence>
<accession>A0A5J4WLA3</accession>
<evidence type="ECO:0000313" key="2">
    <source>
        <dbReference type="EMBL" id="KAA6395342.1"/>
    </source>
</evidence>
<name>A0A5J4WLA3_9EUKA</name>
<comment type="caution">
    <text evidence="2">The sequence shown here is derived from an EMBL/GenBank/DDBJ whole genome shotgun (WGS) entry which is preliminary data.</text>
</comment>
<keyword evidence="1" id="KW-1133">Transmembrane helix</keyword>
<keyword evidence="1" id="KW-0812">Transmembrane</keyword>
<proteinExistence type="predicted"/>
<feature type="transmembrane region" description="Helical" evidence="1">
    <location>
        <begin position="47"/>
        <end position="66"/>
    </location>
</feature>
<reference evidence="2 3" key="1">
    <citation type="submission" date="2019-03" db="EMBL/GenBank/DDBJ databases">
        <title>Single cell metagenomics reveals metabolic interactions within the superorganism composed of flagellate Streblomastix strix and complex community of Bacteroidetes bacteria on its surface.</title>
        <authorList>
            <person name="Treitli S.C."/>
            <person name="Kolisko M."/>
            <person name="Husnik F."/>
            <person name="Keeling P."/>
            <person name="Hampl V."/>
        </authorList>
    </citation>
    <scope>NUCLEOTIDE SEQUENCE [LARGE SCALE GENOMIC DNA]</scope>
    <source>
        <strain evidence="2">ST1C</strain>
    </source>
</reference>
<dbReference type="AlphaFoldDB" id="A0A5J4WLA3"/>
<protein>
    <submittedName>
        <fullName evidence="2">Uncharacterized protein</fullName>
    </submittedName>
</protein>
<dbReference type="Proteomes" id="UP000324800">
    <property type="component" value="Unassembled WGS sequence"/>
</dbReference>
<dbReference type="EMBL" id="SNRW01001710">
    <property type="protein sequence ID" value="KAA6395342.1"/>
    <property type="molecule type" value="Genomic_DNA"/>
</dbReference>
<evidence type="ECO:0000256" key="1">
    <source>
        <dbReference type="SAM" id="Phobius"/>
    </source>
</evidence>
<gene>
    <name evidence="2" type="ORF">EZS28_009132</name>
</gene>
<evidence type="ECO:0000313" key="3">
    <source>
        <dbReference type="Proteomes" id="UP000324800"/>
    </source>
</evidence>
<organism evidence="2 3">
    <name type="scientific">Streblomastix strix</name>
    <dbReference type="NCBI Taxonomy" id="222440"/>
    <lineage>
        <taxon>Eukaryota</taxon>
        <taxon>Metamonada</taxon>
        <taxon>Preaxostyla</taxon>
        <taxon>Oxymonadida</taxon>
        <taxon>Streblomastigidae</taxon>
        <taxon>Streblomastix</taxon>
    </lineage>
</organism>
<keyword evidence="1" id="KW-0472">Membrane</keyword>